<dbReference type="GO" id="GO:0047617">
    <property type="term" value="F:fatty acyl-CoA hydrolase activity"/>
    <property type="evidence" value="ECO:0007669"/>
    <property type="project" value="InterPro"/>
</dbReference>
<dbReference type="CDD" id="cd03444">
    <property type="entry name" value="Thioesterase_II_repeat1"/>
    <property type="match status" value="1"/>
</dbReference>
<dbReference type="RefSeq" id="WP_366490183.1">
    <property type="nucleotide sequence ID" value="NZ_JACBZT010000001.1"/>
</dbReference>
<gene>
    <name evidence="6" type="ORF">GGQ55_004902</name>
</gene>
<feature type="domain" description="Acyl-CoA thioesterase-like N-terminal HotDog" evidence="4">
    <location>
        <begin position="36"/>
        <end position="111"/>
    </location>
</feature>
<dbReference type="InterPro" id="IPR049449">
    <property type="entry name" value="TesB_ACOT8-like_N"/>
</dbReference>
<evidence type="ECO:0000313" key="6">
    <source>
        <dbReference type="EMBL" id="NYJ08624.1"/>
    </source>
</evidence>
<accession>A0A853CKM6</accession>
<proteinExistence type="inferred from homology"/>
<name>A0A853CKM6_9ACTN</name>
<organism evidence="6 7">
    <name type="scientific">Petropleomorpha daqingensis</name>
    <dbReference type="NCBI Taxonomy" id="2026353"/>
    <lineage>
        <taxon>Bacteria</taxon>
        <taxon>Bacillati</taxon>
        <taxon>Actinomycetota</taxon>
        <taxon>Actinomycetes</taxon>
        <taxon>Geodermatophilales</taxon>
        <taxon>Geodermatophilaceae</taxon>
        <taxon>Petropleomorpha</taxon>
    </lineage>
</organism>
<comment type="similarity">
    <text evidence="1">Belongs to the C/M/P thioester hydrolase family.</text>
</comment>
<dbReference type="InterPro" id="IPR029069">
    <property type="entry name" value="HotDog_dom_sf"/>
</dbReference>
<evidence type="ECO:0000313" key="7">
    <source>
        <dbReference type="Proteomes" id="UP000541969"/>
    </source>
</evidence>
<dbReference type="AlphaFoldDB" id="A0A853CKM6"/>
<evidence type="ECO:0000259" key="5">
    <source>
        <dbReference type="Pfam" id="PF20789"/>
    </source>
</evidence>
<protein>
    <submittedName>
        <fullName evidence="6">Acyl-CoA thioesterase-2</fullName>
        <ecNumber evidence="6">3.1.2.-</ecNumber>
    </submittedName>
</protein>
<dbReference type="Gene3D" id="2.40.160.210">
    <property type="entry name" value="Acyl-CoA thioesterase, double hotdog domain"/>
    <property type="match status" value="1"/>
</dbReference>
<reference evidence="6 7" key="1">
    <citation type="submission" date="2020-07" db="EMBL/GenBank/DDBJ databases">
        <title>Sequencing the genomes of 1000 actinobacteria strains.</title>
        <authorList>
            <person name="Klenk H.-P."/>
        </authorList>
    </citation>
    <scope>NUCLEOTIDE SEQUENCE [LARGE SCALE GENOMIC DNA]</scope>
    <source>
        <strain evidence="6 7">DSM 104001</strain>
    </source>
</reference>
<dbReference type="InterPro" id="IPR049450">
    <property type="entry name" value="ACOT8-like_C"/>
</dbReference>
<feature type="domain" description="Acyl-CoA thioesterase-like C-terminal" evidence="5">
    <location>
        <begin position="132"/>
        <end position="257"/>
    </location>
</feature>
<evidence type="ECO:0000256" key="2">
    <source>
        <dbReference type="ARBA" id="ARBA00022801"/>
    </source>
</evidence>
<evidence type="ECO:0000256" key="1">
    <source>
        <dbReference type="ARBA" id="ARBA00006538"/>
    </source>
</evidence>
<dbReference type="InterPro" id="IPR042171">
    <property type="entry name" value="Acyl-CoA_hotdog"/>
</dbReference>
<dbReference type="SUPFAM" id="SSF54637">
    <property type="entry name" value="Thioesterase/thiol ester dehydrase-isomerase"/>
    <property type="match status" value="2"/>
</dbReference>
<dbReference type="Pfam" id="PF13622">
    <property type="entry name" value="4HBT_3"/>
    <property type="match status" value="1"/>
</dbReference>
<dbReference type="EMBL" id="JACBZT010000001">
    <property type="protein sequence ID" value="NYJ08624.1"/>
    <property type="molecule type" value="Genomic_DNA"/>
</dbReference>
<sequence length="276" mass="30132">MEGPLSTSSLLDVLDLEEIDRDLYRSRLVFADPYPLYGGQVAAQALFAAGRTVPEDRLPHSLHGYFLRSGDAARPAVFRVDRDRDGGSFSARRVVALQGGEVIFNMSVSFAAEGTGPDVAVDPAPDAEPPDGLPSHQLPRLFSFEGRRPSQPYPGAHWPTRFWARSTTPLPDDPLVHACALTYLSDIGTGLSALPHDEASPGPSLDHALWFHRPARLDEWVLMDLVPRTVAAGRGWYTGTLHTADGVLAASFVQETLFRTGPNPFRRPRASEEPLS</sequence>
<dbReference type="PANTHER" id="PTHR11066:SF34">
    <property type="entry name" value="ACYL-COENZYME A THIOESTERASE 8"/>
    <property type="match status" value="1"/>
</dbReference>
<evidence type="ECO:0000259" key="4">
    <source>
        <dbReference type="Pfam" id="PF13622"/>
    </source>
</evidence>
<dbReference type="PANTHER" id="PTHR11066">
    <property type="entry name" value="ACYL-COA THIOESTERASE"/>
    <property type="match status" value="1"/>
</dbReference>
<feature type="region of interest" description="Disordered" evidence="3">
    <location>
        <begin position="117"/>
        <end position="136"/>
    </location>
</feature>
<dbReference type="Pfam" id="PF20789">
    <property type="entry name" value="4HBT_3C"/>
    <property type="match status" value="1"/>
</dbReference>
<dbReference type="EC" id="3.1.2.-" evidence="6"/>
<dbReference type="InterPro" id="IPR003703">
    <property type="entry name" value="Acyl_CoA_thio"/>
</dbReference>
<keyword evidence="7" id="KW-1185">Reference proteome</keyword>
<dbReference type="GO" id="GO:0009062">
    <property type="term" value="P:fatty acid catabolic process"/>
    <property type="evidence" value="ECO:0007669"/>
    <property type="project" value="TreeGrafter"/>
</dbReference>
<dbReference type="Proteomes" id="UP000541969">
    <property type="component" value="Unassembled WGS sequence"/>
</dbReference>
<keyword evidence="2 6" id="KW-0378">Hydrolase</keyword>
<dbReference type="GO" id="GO:0006637">
    <property type="term" value="P:acyl-CoA metabolic process"/>
    <property type="evidence" value="ECO:0007669"/>
    <property type="project" value="InterPro"/>
</dbReference>
<evidence type="ECO:0000256" key="3">
    <source>
        <dbReference type="SAM" id="MobiDB-lite"/>
    </source>
</evidence>
<dbReference type="CDD" id="cd03445">
    <property type="entry name" value="Thioesterase_II_repeat2"/>
    <property type="match status" value="1"/>
</dbReference>
<comment type="caution">
    <text evidence="6">The sequence shown here is derived from an EMBL/GenBank/DDBJ whole genome shotgun (WGS) entry which is preliminary data.</text>
</comment>